<dbReference type="InterPro" id="IPR036291">
    <property type="entry name" value="NAD(P)-bd_dom_sf"/>
</dbReference>
<organism evidence="2 3">
    <name type="scientific">Promicromonospora citrea</name>
    <dbReference type="NCBI Taxonomy" id="43677"/>
    <lineage>
        <taxon>Bacteria</taxon>
        <taxon>Bacillati</taxon>
        <taxon>Actinomycetota</taxon>
        <taxon>Actinomycetes</taxon>
        <taxon>Micrococcales</taxon>
        <taxon>Promicromonosporaceae</taxon>
        <taxon>Promicromonospora</taxon>
    </lineage>
</organism>
<dbReference type="EMBL" id="BMPT01000004">
    <property type="protein sequence ID" value="GGM20135.1"/>
    <property type="molecule type" value="Genomic_DNA"/>
</dbReference>
<sequence>MTHTISAPLSAWTAHDIPDQGGRLAGEAAARDIAREVPGAAPEVRALDLGSLASVRRFAAELTADHPAIDLLVNNAGLVLLSDRQTTTDGFELHLGTNMLGHFTLTGLLLPAVERGDGPRVVTLSSIAHKKAHLDFDDLMAERSFRASPAYGASKLANTVFGYELDRRLRPVLSVLAHPGLSRTNLTPRAWTTRGRVLQALGRLFLSTTQPVEQGALPQLYAATGAEVRGGQFFGPDGFQERRGRLGEVHASAEATDPAVGRRLWAVAQELTGVSFL</sequence>
<proteinExistence type="predicted"/>
<dbReference type="GO" id="GO:0016491">
    <property type="term" value="F:oxidoreductase activity"/>
    <property type="evidence" value="ECO:0007669"/>
    <property type="project" value="UniProtKB-KW"/>
</dbReference>
<reference evidence="2" key="2">
    <citation type="submission" date="2020-09" db="EMBL/GenBank/DDBJ databases">
        <authorList>
            <person name="Sun Q."/>
            <person name="Ohkuma M."/>
        </authorList>
    </citation>
    <scope>NUCLEOTIDE SEQUENCE</scope>
    <source>
        <strain evidence="2">JCM 3051</strain>
    </source>
</reference>
<accession>A0A8H9GFT9</accession>
<keyword evidence="1" id="KW-0560">Oxidoreductase</keyword>
<evidence type="ECO:0000313" key="2">
    <source>
        <dbReference type="EMBL" id="GGM20135.1"/>
    </source>
</evidence>
<comment type="caution">
    <text evidence="2">The sequence shown here is derived from an EMBL/GenBank/DDBJ whole genome shotgun (WGS) entry which is preliminary data.</text>
</comment>
<evidence type="ECO:0000313" key="3">
    <source>
        <dbReference type="Proteomes" id="UP000655589"/>
    </source>
</evidence>
<dbReference type="PANTHER" id="PTHR43157">
    <property type="entry name" value="PHOSPHATIDYLINOSITOL-GLYCAN BIOSYNTHESIS CLASS F PROTEIN-RELATED"/>
    <property type="match status" value="1"/>
</dbReference>
<dbReference type="InterPro" id="IPR002347">
    <property type="entry name" value="SDR_fam"/>
</dbReference>
<name>A0A8H9GFT9_9MICO</name>
<evidence type="ECO:0000256" key="1">
    <source>
        <dbReference type="ARBA" id="ARBA00023002"/>
    </source>
</evidence>
<dbReference type="Proteomes" id="UP000655589">
    <property type="component" value="Unassembled WGS sequence"/>
</dbReference>
<dbReference type="Gene3D" id="3.40.50.720">
    <property type="entry name" value="NAD(P)-binding Rossmann-like Domain"/>
    <property type="match status" value="1"/>
</dbReference>
<dbReference type="Pfam" id="PF00106">
    <property type="entry name" value="adh_short"/>
    <property type="match status" value="1"/>
</dbReference>
<keyword evidence="3" id="KW-1185">Reference proteome</keyword>
<dbReference type="RefSeq" id="WP_212759870.1">
    <property type="nucleotide sequence ID" value="NZ_BMPT01000004.1"/>
</dbReference>
<reference evidence="2" key="1">
    <citation type="journal article" date="2014" name="Int. J. Syst. Evol. Microbiol.">
        <title>Complete genome sequence of Corynebacterium casei LMG S-19264T (=DSM 44701T), isolated from a smear-ripened cheese.</title>
        <authorList>
            <consortium name="US DOE Joint Genome Institute (JGI-PGF)"/>
            <person name="Walter F."/>
            <person name="Albersmeier A."/>
            <person name="Kalinowski J."/>
            <person name="Ruckert C."/>
        </authorList>
    </citation>
    <scope>NUCLEOTIDE SEQUENCE</scope>
    <source>
        <strain evidence="2">JCM 3051</strain>
    </source>
</reference>
<dbReference type="NCBIfam" id="NF004846">
    <property type="entry name" value="PRK06197.1"/>
    <property type="match status" value="1"/>
</dbReference>
<dbReference type="SUPFAM" id="SSF51735">
    <property type="entry name" value="NAD(P)-binding Rossmann-fold domains"/>
    <property type="match status" value="1"/>
</dbReference>
<gene>
    <name evidence="2" type="ORF">GCM10010102_14790</name>
</gene>
<dbReference type="PANTHER" id="PTHR43157:SF31">
    <property type="entry name" value="PHOSPHATIDYLINOSITOL-GLYCAN BIOSYNTHESIS CLASS F PROTEIN"/>
    <property type="match status" value="1"/>
</dbReference>
<protein>
    <submittedName>
        <fullName evidence="2">Short-chain dehydrogenase</fullName>
    </submittedName>
</protein>
<dbReference type="AlphaFoldDB" id="A0A8H9GFT9"/>